<protein>
    <submittedName>
        <fullName evidence="1">Efflux RND transporter permease subunit</fullName>
    </submittedName>
</protein>
<proteinExistence type="predicted"/>
<accession>A0AC61NIL1</accession>
<name>A0AC61NIL1_9BACT</name>
<organism evidence="1 2">
    <name type="scientific">Halosquirtibacter laminarini</name>
    <dbReference type="NCBI Taxonomy" id="3374600"/>
    <lineage>
        <taxon>Bacteria</taxon>
        <taxon>Pseudomonadati</taxon>
        <taxon>Bacteroidota</taxon>
        <taxon>Bacteroidia</taxon>
        <taxon>Marinilabiliales</taxon>
        <taxon>Prolixibacteraceae</taxon>
        <taxon>Halosquirtibacter</taxon>
    </lineage>
</organism>
<dbReference type="EMBL" id="CP081303">
    <property type="protein sequence ID" value="QZE15553.1"/>
    <property type="molecule type" value="Genomic_DNA"/>
</dbReference>
<evidence type="ECO:0000313" key="2">
    <source>
        <dbReference type="Proteomes" id="UP000826212"/>
    </source>
</evidence>
<gene>
    <name evidence="1" type="ORF">K4L44_06890</name>
</gene>
<sequence>MVNFLIRRPIAVIMSFIAILMLGLVTSQKLPISLIPDVDIPVITIQLNGKNKTALELENEVVTRFRSKLNQLPYLESLRSETRDGLASIVLRFSYGRDLNYAFIDVNEKVDMVMRNMPKDFERPAIMKASSTDIPAFYLNASLKKKGVDETDILDLSETVSNVIRKKIEQLPEVAMVDMTGRMFPEISITPDVEKMKSLGLRTEQLTRVISEHNRGFGSIQVKDGQYQYNIHFSNGLHQIEDVKDIYLNVNKHLLQLKDIAKVEMRARSRSGLFMTNGEEGVSMAIVKQADARMEDMSRKVDGLLRRIAKEYPFIEITKVRDQTGILKYAMSNLFQSLWWGALLAFMVMFLFLKDGRSPWLIGVSVPISLVISLLLFYLLGISINIISLSGLILGVGMMIDNSIIVIDNITQRMSMGDDLMEACGNGTHEVIRPLISSVLTTCAVFLPLIYLSGISGALFYDQAMAVTIGLSSSLVVSIILIPTLYRLIWMRGRKKQQEKKNRFAIFSSSDAYEKGWHWVFDHSKGMFVAFLLLIGLSALFAYILPKERFPVLDENELLVRVDWNERINIDENRRRVEDLLQKVAPYLEHTDSYIGTQQYLHHNDLELAENECIIYFKLRQEKHKSTFEQEINRFIPLQYPSASYSVSIPPSGFTQMFEGKEAPFIMNLEEKRQMDKVNVDSLNRFVAHLNRQFSFGLIPPFASETYVEICVIPERLVLYRVGQMALFNKLKTVLKSFKIEDLRSSSVYIPIVISGKMHSMEQVLRKLKIRNQKNIEIPVSSLVTLRQKTNFKTYYGNRSGRIFPVAFQSTGDYDEVALAQVLKKEVRDKQSMNCSFGGSIMKAKAVIKELLMVLLIALCLLYFILAAQFESLTQPFIVLLEVPMDIAGALFLLWLGGENLNLMAMIGIIVMCGIIINDSILKIDTINQLRKQGRGLKEAIEEGGHRRLKPILMTSITTILALFPFLIGDDMGSILQRPLALVIIGGMLLGTFVSLYFVPLCYYYLNRKSND</sequence>
<keyword evidence="2" id="KW-1185">Reference proteome</keyword>
<dbReference type="Proteomes" id="UP000826212">
    <property type="component" value="Chromosome"/>
</dbReference>
<evidence type="ECO:0000313" key="1">
    <source>
        <dbReference type="EMBL" id="QZE15553.1"/>
    </source>
</evidence>
<reference evidence="1" key="1">
    <citation type="submission" date="2021-08" db="EMBL/GenBank/DDBJ databases">
        <title>Novel anaerobic bacterium isolated from sea squirt in East Sea, Republic of Korea.</title>
        <authorList>
            <person name="Nguyen T.H."/>
            <person name="Li Z."/>
            <person name="Lee Y.-J."/>
            <person name="Ko J."/>
            <person name="Kim S.-G."/>
        </authorList>
    </citation>
    <scope>NUCLEOTIDE SEQUENCE</scope>
    <source>
        <strain evidence="1">KCTC 25031</strain>
    </source>
</reference>